<organism evidence="2 3">
    <name type="scientific">Thauera sinica</name>
    <dbReference type="NCBI Taxonomy" id="2665146"/>
    <lineage>
        <taxon>Bacteria</taxon>
        <taxon>Pseudomonadati</taxon>
        <taxon>Pseudomonadota</taxon>
        <taxon>Betaproteobacteria</taxon>
        <taxon>Rhodocyclales</taxon>
        <taxon>Zoogloeaceae</taxon>
        <taxon>Thauera</taxon>
    </lineage>
</organism>
<keyword evidence="3" id="KW-1185">Reference proteome</keyword>
<reference evidence="3" key="1">
    <citation type="journal article" date="2019" name="Int. J. Syst. Evol. Microbiol.">
        <title>The Global Catalogue of Microorganisms (GCM) 10K type strain sequencing project: providing services to taxonomists for standard genome sequencing and annotation.</title>
        <authorList>
            <consortium name="The Broad Institute Genomics Platform"/>
            <consortium name="The Broad Institute Genome Sequencing Center for Infectious Disease"/>
            <person name="Wu L."/>
            <person name="Ma J."/>
        </authorList>
    </citation>
    <scope>NUCLEOTIDE SEQUENCE [LARGE SCALE GENOMIC DNA]</scope>
    <source>
        <strain evidence="3">SHR3</strain>
    </source>
</reference>
<name>A0ABW1APQ8_9RHOO</name>
<keyword evidence="1" id="KW-0472">Membrane</keyword>
<dbReference type="Proteomes" id="UP001595974">
    <property type="component" value="Unassembled WGS sequence"/>
</dbReference>
<evidence type="ECO:0000313" key="3">
    <source>
        <dbReference type="Proteomes" id="UP001595974"/>
    </source>
</evidence>
<dbReference type="RefSeq" id="WP_157748453.1">
    <property type="nucleotide sequence ID" value="NZ_JBHSOG010000023.1"/>
</dbReference>
<comment type="caution">
    <text evidence="2">The sequence shown here is derived from an EMBL/GenBank/DDBJ whole genome shotgun (WGS) entry which is preliminary data.</text>
</comment>
<feature type="transmembrane region" description="Helical" evidence="1">
    <location>
        <begin position="34"/>
        <end position="60"/>
    </location>
</feature>
<accession>A0ABW1APQ8</accession>
<feature type="transmembrane region" description="Helical" evidence="1">
    <location>
        <begin position="12"/>
        <end position="27"/>
    </location>
</feature>
<gene>
    <name evidence="2" type="ORF">ACFPTN_06805</name>
</gene>
<proteinExistence type="predicted"/>
<protein>
    <submittedName>
        <fullName evidence="2">Uncharacterized protein</fullName>
    </submittedName>
</protein>
<keyword evidence="1" id="KW-0812">Transmembrane</keyword>
<dbReference type="EMBL" id="JBHSOG010000023">
    <property type="protein sequence ID" value="MFC5769079.1"/>
    <property type="molecule type" value="Genomic_DNA"/>
</dbReference>
<keyword evidence="1" id="KW-1133">Transmembrane helix</keyword>
<sequence length="116" mass="13065">MREKIISNPLKALWLSCCLGVLLVTFMRQDDKDIGIIFVYVMSILAFPSGIIVVMVVAWAAAMLASNSVSSSPDPFIQEIAGIVIWAFITVAGYIQWFVLVPWVWKKWKSRSLNRS</sequence>
<feature type="transmembrane region" description="Helical" evidence="1">
    <location>
        <begin position="80"/>
        <end position="105"/>
    </location>
</feature>
<evidence type="ECO:0000256" key="1">
    <source>
        <dbReference type="SAM" id="Phobius"/>
    </source>
</evidence>
<evidence type="ECO:0000313" key="2">
    <source>
        <dbReference type="EMBL" id="MFC5769079.1"/>
    </source>
</evidence>